<keyword evidence="2" id="KW-0233">DNA recombination</keyword>
<dbReference type="Proteomes" id="UP000579281">
    <property type="component" value="Unassembled WGS sequence"/>
</dbReference>
<dbReference type="GO" id="GO:0003677">
    <property type="term" value="F:DNA binding"/>
    <property type="evidence" value="ECO:0007669"/>
    <property type="project" value="UniProtKB-KW"/>
</dbReference>
<dbReference type="Pfam" id="PF00239">
    <property type="entry name" value="Resolvase"/>
    <property type="match status" value="1"/>
</dbReference>
<dbReference type="SMART" id="SM00857">
    <property type="entry name" value="Resolvase"/>
    <property type="match status" value="1"/>
</dbReference>
<keyword evidence="6" id="KW-1185">Reference proteome</keyword>
<dbReference type="PANTHER" id="PTHR30461:SF2">
    <property type="entry name" value="SERINE RECOMBINASE PINE-RELATED"/>
    <property type="match status" value="1"/>
</dbReference>
<evidence type="ECO:0000256" key="3">
    <source>
        <dbReference type="SAM" id="MobiDB-lite"/>
    </source>
</evidence>
<protein>
    <submittedName>
        <fullName evidence="5">DNA invertase Pin-like site-specific DNA recombinase</fullName>
    </submittedName>
</protein>
<dbReference type="AlphaFoldDB" id="A0A841KZ62"/>
<evidence type="ECO:0000256" key="1">
    <source>
        <dbReference type="ARBA" id="ARBA00023125"/>
    </source>
</evidence>
<keyword evidence="1" id="KW-0238">DNA-binding</keyword>
<dbReference type="Gene3D" id="3.40.50.1390">
    <property type="entry name" value="Resolvase, N-terminal catalytic domain"/>
    <property type="match status" value="1"/>
</dbReference>
<organism evidence="5 6">
    <name type="scientific">Anaerosolibacter carboniphilus</name>
    <dbReference type="NCBI Taxonomy" id="1417629"/>
    <lineage>
        <taxon>Bacteria</taxon>
        <taxon>Bacillati</taxon>
        <taxon>Bacillota</taxon>
        <taxon>Clostridia</taxon>
        <taxon>Peptostreptococcales</taxon>
        <taxon>Thermotaleaceae</taxon>
        <taxon>Anaerosolibacter</taxon>
    </lineage>
</organism>
<evidence type="ECO:0000256" key="2">
    <source>
        <dbReference type="ARBA" id="ARBA00023172"/>
    </source>
</evidence>
<dbReference type="PROSITE" id="PS51736">
    <property type="entry name" value="RECOMBINASES_3"/>
    <property type="match status" value="1"/>
</dbReference>
<dbReference type="SUPFAM" id="SSF53041">
    <property type="entry name" value="Resolvase-like"/>
    <property type="match status" value="1"/>
</dbReference>
<dbReference type="InterPro" id="IPR036162">
    <property type="entry name" value="Resolvase-like_N_sf"/>
</dbReference>
<dbReference type="PANTHER" id="PTHR30461">
    <property type="entry name" value="DNA-INVERTASE FROM LAMBDOID PROPHAGE"/>
    <property type="match status" value="1"/>
</dbReference>
<dbReference type="InterPro" id="IPR050639">
    <property type="entry name" value="SSR_resolvase"/>
</dbReference>
<evidence type="ECO:0000313" key="6">
    <source>
        <dbReference type="Proteomes" id="UP000579281"/>
    </source>
</evidence>
<dbReference type="GO" id="GO:0000150">
    <property type="term" value="F:DNA strand exchange activity"/>
    <property type="evidence" value="ECO:0007669"/>
    <property type="project" value="InterPro"/>
</dbReference>
<reference evidence="5 6" key="1">
    <citation type="submission" date="2020-08" db="EMBL/GenBank/DDBJ databases">
        <title>Genomic Encyclopedia of Type Strains, Phase IV (KMG-IV): sequencing the most valuable type-strain genomes for metagenomic binning, comparative biology and taxonomic classification.</title>
        <authorList>
            <person name="Goeker M."/>
        </authorList>
    </citation>
    <scope>NUCLEOTIDE SEQUENCE [LARGE SCALE GENOMIC DNA]</scope>
    <source>
        <strain evidence="5 6">DSM 103526</strain>
    </source>
</reference>
<name>A0A841KZ62_9FIRM</name>
<accession>A0A841KZ62</accession>
<feature type="compositionally biased region" description="Basic residues" evidence="3">
    <location>
        <begin position="115"/>
        <end position="125"/>
    </location>
</feature>
<gene>
    <name evidence="5" type="ORF">HNQ80_001504</name>
</gene>
<proteinExistence type="predicted"/>
<dbReference type="Pfam" id="PF02796">
    <property type="entry name" value="HTH_7"/>
    <property type="match status" value="1"/>
</dbReference>
<evidence type="ECO:0000259" key="4">
    <source>
        <dbReference type="PROSITE" id="PS51736"/>
    </source>
</evidence>
<evidence type="ECO:0000313" key="5">
    <source>
        <dbReference type="EMBL" id="MBB6215415.1"/>
    </source>
</evidence>
<feature type="domain" description="Resolvase/invertase-type recombinase catalytic" evidence="4">
    <location>
        <begin position="1"/>
        <end position="117"/>
    </location>
</feature>
<dbReference type="EMBL" id="JACHEN010000007">
    <property type="protein sequence ID" value="MBB6215415.1"/>
    <property type="molecule type" value="Genomic_DNA"/>
</dbReference>
<feature type="region of interest" description="Disordered" evidence="3">
    <location>
        <begin position="108"/>
        <end position="128"/>
    </location>
</feature>
<dbReference type="InterPro" id="IPR006120">
    <property type="entry name" value="Resolvase_HTH_dom"/>
</dbReference>
<sequence>MDQLTQAGCERIFCEKITGTKKERPELDRLLDNIRPGDTIIISELTHLSRSTKDLFQIVELIEKKGANIKSLKEAWVDTTTPQGKLMFTIFAGISQFERDLISQRTKEGLASARARGRKGGRPSKSKNDVDLALKMYDSKEYSISEITKATGVCKTSLYRYAEQREKSRK</sequence>
<dbReference type="InterPro" id="IPR006119">
    <property type="entry name" value="Resolv_N"/>
</dbReference>
<comment type="caution">
    <text evidence="5">The sequence shown here is derived from an EMBL/GenBank/DDBJ whole genome shotgun (WGS) entry which is preliminary data.</text>
</comment>
<dbReference type="CDD" id="cd03768">
    <property type="entry name" value="SR_ResInv"/>
    <property type="match status" value="1"/>
</dbReference>